<evidence type="ECO:0000313" key="2">
    <source>
        <dbReference type="Proteomes" id="UP000790377"/>
    </source>
</evidence>
<dbReference type="Proteomes" id="UP000790377">
    <property type="component" value="Unassembled WGS sequence"/>
</dbReference>
<dbReference type="EMBL" id="MU267681">
    <property type="protein sequence ID" value="KAH7911337.1"/>
    <property type="molecule type" value="Genomic_DNA"/>
</dbReference>
<keyword evidence="2" id="KW-1185">Reference proteome</keyword>
<organism evidence="1 2">
    <name type="scientific">Hygrophoropsis aurantiaca</name>
    <dbReference type="NCBI Taxonomy" id="72124"/>
    <lineage>
        <taxon>Eukaryota</taxon>
        <taxon>Fungi</taxon>
        <taxon>Dikarya</taxon>
        <taxon>Basidiomycota</taxon>
        <taxon>Agaricomycotina</taxon>
        <taxon>Agaricomycetes</taxon>
        <taxon>Agaricomycetidae</taxon>
        <taxon>Boletales</taxon>
        <taxon>Coniophorineae</taxon>
        <taxon>Hygrophoropsidaceae</taxon>
        <taxon>Hygrophoropsis</taxon>
    </lineage>
</organism>
<sequence>MAKTKTGLKKNVRVNALGRSMTKLQNDLHQQQSKFHFMMTSYITILSESWLGKDRAKDRSRKYDQHQHDRHIPRPYGRAGRSTPNGYSLIDELGLSNNKPRYNAICDNIRALVFKYLDPALTINHQSKILVEKVILKLWPIRDLMGQFLRNRVAFVLKKAREKVGFKISVYSYL</sequence>
<reference evidence="1" key="1">
    <citation type="journal article" date="2021" name="New Phytol.">
        <title>Evolutionary innovations through gain and loss of genes in the ectomycorrhizal Boletales.</title>
        <authorList>
            <person name="Wu G."/>
            <person name="Miyauchi S."/>
            <person name="Morin E."/>
            <person name="Kuo A."/>
            <person name="Drula E."/>
            <person name="Varga T."/>
            <person name="Kohler A."/>
            <person name="Feng B."/>
            <person name="Cao Y."/>
            <person name="Lipzen A."/>
            <person name="Daum C."/>
            <person name="Hundley H."/>
            <person name="Pangilinan J."/>
            <person name="Johnson J."/>
            <person name="Barry K."/>
            <person name="LaButti K."/>
            <person name="Ng V."/>
            <person name="Ahrendt S."/>
            <person name="Min B."/>
            <person name="Choi I.G."/>
            <person name="Park H."/>
            <person name="Plett J.M."/>
            <person name="Magnuson J."/>
            <person name="Spatafora J.W."/>
            <person name="Nagy L.G."/>
            <person name="Henrissat B."/>
            <person name="Grigoriev I.V."/>
            <person name="Yang Z.L."/>
            <person name="Xu J."/>
            <person name="Martin F.M."/>
        </authorList>
    </citation>
    <scope>NUCLEOTIDE SEQUENCE</scope>
    <source>
        <strain evidence="1">ATCC 28755</strain>
    </source>
</reference>
<proteinExistence type="predicted"/>
<comment type="caution">
    <text evidence="1">The sequence shown here is derived from an EMBL/GenBank/DDBJ whole genome shotgun (WGS) entry which is preliminary data.</text>
</comment>
<protein>
    <submittedName>
        <fullName evidence="1">Uncharacterized protein</fullName>
    </submittedName>
</protein>
<evidence type="ECO:0000313" key="1">
    <source>
        <dbReference type="EMBL" id="KAH7911337.1"/>
    </source>
</evidence>
<accession>A0ACB8ADJ1</accession>
<name>A0ACB8ADJ1_9AGAM</name>
<gene>
    <name evidence="1" type="ORF">BJ138DRAFT_1101119</name>
</gene>